<dbReference type="OrthoDB" id="245563at2759"/>
<organism evidence="2 3">
    <name type="scientific">Angomonas deanei</name>
    <dbReference type="NCBI Taxonomy" id="59799"/>
    <lineage>
        <taxon>Eukaryota</taxon>
        <taxon>Discoba</taxon>
        <taxon>Euglenozoa</taxon>
        <taxon>Kinetoplastea</taxon>
        <taxon>Metakinetoplastina</taxon>
        <taxon>Trypanosomatida</taxon>
        <taxon>Trypanosomatidae</taxon>
        <taxon>Strigomonadinae</taxon>
        <taxon>Angomonas</taxon>
    </lineage>
</organism>
<dbReference type="EMBL" id="LR877147">
    <property type="protein sequence ID" value="CAD2214367.1"/>
    <property type="molecule type" value="Genomic_DNA"/>
</dbReference>
<dbReference type="VEuPathDB" id="TriTrypDB:ADEAN_000181200"/>
<feature type="coiled-coil region" evidence="1">
    <location>
        <begin position="87"/>
        <end position="155"/>
    </location>
</feature>
<dbReference type="AlphaFoldDB" id="A0A7G2C6E1"/>
<dbReference type="Proteomes" id="UP000515908">
    <property type="component" value="Chromosome 03"/>
</dbReference>
<proteinExistence type="predicted"/>
<protein>
    <submittedName>
        <fullName evidence="2">Uncharacterized protein</fullName>
    </submittedName>
</protein>
<gene>
    <name evidence="2" type="ORF">ADEAN_000181200</name>
</gene>
<evidence type="ECO:0000256" key="1">
    <source>
        <dbReference type="SAM" id="Coils"/>
    </source>
</evidence>
<dbReference type="InterPro" id="IPR011990">
    <property type="entry name" value="TPR-like_helical_dom_sf"/>
</dbReference>
<dbReference type="SUPFAM" id="SSF48452">
    <property type="entry name" value="TPR-like"/>
    <property type="match status" value="1"/>
</dbReference>
<keyword evidence="1" id="KW-0175">Coiled coil</keyword>
<accession>A0A7G2C6E1</accession>
<evidence type="ECO:0000313" key="3">
    <source>
        <dbReference type="Proteomes" id="UP000515908"/>
    </source>
</evidence>
<keyword evidence="3" id="KW-1185">Reference proteome</keyword>
<evidence type="ECO:0000313" key="2">
    <source>
        <dbReference type="EMBL" id="CAD2214367.1"/>
    </source>
</evidence>
<dbReference type="Gene3D" id="1.25.40.10">
    <property type="entry name" value="Tetratricopeptide repeat domain"/>
    <property type="match status" value="1"/>
</dbReference>
<reference evidence="2 3" key="1">
    <citation type="submission" date="2020-08" db="EMBL/GenBank/DDBJ databases">
        <authorList>
            <person name="Newling K."/>
            <person name="Davey J."/>
            <person name="Forrester S."/>
        </authorList>
    </citation>
    <scope>NUCLEOTIDE SEQUENCE [LARGE SCALE GENOMIC DNA]</scope>
    <source>
        <strain evidence="3">Crithidia deanei Carvalho (ATCC PRA-265)</strain>
    </source>
</reference>
<sequence>MSLHFLILYSLLNHHFTLQRKKKNFINPKTTSVGGTPFFFFRMDPATRKEAESWVERVNAIASAVDALLHDDHTSREEDAGSVEEAIIARQKRLAEAEEAAKREEMETKQKEKMEIIKKRYDPKYYARFDRDDYIDQLMQEIEEKEKKSSKDEKRAQAVVMDASVEYTDTERILVEEAAKRKALSNACVAQQAYQEAITHLDAALVLLANRITLDPLLYATLVNNRSFLWNKLGGYEKAVEDSSEAIRLLSLLAQHSPENSDGTDTTSVKTMLRKAYLRRCVALKCLGRPPMRWPTSPPSRHSCPPSLPAWRWRRSRRNYVSWKGILSWDKPLSNSTAMQVVPITKTKPITRRSSW</sequence>
<name>A0A7G2C6E1_9TRYP</name>